<evidence type="ECO:0000256" key="2">
    <source>
        <dbReference type="ARBA" id="ARBA00022679"/>
    </source>
</evidence>
<dbReference type="Gene3D" id="3.40.50.150">
    <property type="entry name" value="Vaccinia Virus protein VP39"/>
    <property type="match status" value="1"/>
</dbReference>
<dbReference type="InterPro" id="IPR004398">
    <property type="entry name" value="RNA_MeTrfase_RsmD"/>
</dbReference>
<proteinExistence type="predicted"/>
<evidence type="ECO:0000256" key="1">
    <source>
        <dbReference type="ARBA" id="ARBA00022603"/>
    </source>
</evidence>
<reference evidence="5" key="1">
    <citation type="journal article" date="2019" name="Int. J. Syst. Evol. Microbiol.">
        <title>The Global Catalogue of Microorganisms (GCM) 10K type strain sequencing project: providing services to taxonomists for standard genome sequencing and annotation.</title>
        <authorList>
            <consortium name="The Broad Institute Genomics Platform"/>
            <consortium name="The Broad Institute Genome Sequencing Center for Infectious Disease"/>
            <person name="Wu L."/>
            <person name="Ma J."/>
        </authorList>
    </citation>
    <scope>NUCLEOTIDE SEQUENCE [LARGE SCALE GENOMIC DNA]</scope>
    <source>
        <strain evidence="5">JCM 15591</strain>
    </source>
</reference>
<dbReference type="PIRSF" id="PIRSF004553">
    <property type="entry name" value="CHP00095"/>
    <property type="match status" value="1"/>
</dbReference>
<dbReference type="EMBL" id="BAAAPN010000056">
    <property type="protein sequence ID" value="GAA1765043.1"/>
    <property type="molecule type" value="Genomic_DNA"/>
</dbReference>
<keyword evidence="5" id="KW-1185">Reference proteome</keyword>
<dbReference type="InterPro" id="IPR029063">
    <property type="entry name" value="SAM-dependent_MTases_sf"/>
</dbReference>
<name>A0ABP4WXB0_9MICO</name>
<sequence>MTRIIGGRAGGRALVTPRGSATRPTSDRVREALFSILVARDLIAGARVLDLYAGSGALGLEAASRGAATVTLVEEHRATARLIASNATALGLRADVVTATVRGFAGRAGIRAAFAGAGRGAVGDARADAVLGGEAGGTAYDLVFADPPYPLAEADLAGDLAALVKSGVFAPGATLVLERSTRSPEPAWPAGLSGTGGRRYGETRLWFAVADDPPLADPQGVELLGSDASNRTEPEVEP</sequence>
<accession>A0ABP4WXB0</accession>
<keyword evidence="2" id="KW-0808">Transferase</keyword>
<dbReference type="RefSeq" id="WP_344066852.1">
    <property type="nucleotide sequence ID" value="NZ_BAAAPN010000056.1"/>
</dbReference>
<dbReference type="InterPro" id="IPR002052">
    <property type="entry name" value="DNA_methylase_N6_adenine_CS"/>
</dbReference>
<keyword evidence="1 4" id="KW-0489">Methyltransferase</keyword>
<dbReference type="GO" id="GO:0008168">
    <property type="term" value="F:methyltransferase activity"/>
    <property type="evidence" value="ECO:0007669"/>
    <property type="project" value="UniProtKB-KW"/>
</dbReference>
<dbReference type="Pfam" id="PF03602">
    <property type="entry name" value="Cons_hypoth95"/>
    <property type="match status" value="2"/>
</dbReference>
<dbReference type="Proteomes" id="UP001501475">
    <property type="component" value="Unassembled WGS sequence"/>
</dbReference>
<organism evidence="4 5">
    <name type="scientific">Nostocoides vanveenii</name>
    <dbReference type="NCBI Taxonomy" id="330835"/>
    <lineage>
        <taxon>Bacteria</taxon>
        <taxon>Bacillati</taxon>
        <taxon>Actinomycetota</taxon>
        <taxon>Actinomycetes</taxon>
        <taxon>Micrococcales</taxon>
        <taxon>Intrasporangiaceae</taxon>
        <taxon>Nostocoides</taxon>
    </lineage>
</organism>
<evidence type="ECO:0000256" key="3">
    <source>
        <dbReference type="SAM" id="MobiDB-lite"/>
    </source>
</evidence>
<dbReference type="SUPFAM" id="SSF53335">
    <property type="entry name" value="S-adenosyl-L-methionine-dependent methyltransferases"/>
    <property type="match status" value="1"/>
</dbReference>
<comment type="caution">
    <text evidence="4">The sequence shown here is derived from an EMBL/GenBank/DDBJ whole genome shotgun (WGS) entry which is preliminary data.</text>
</comment>
<dbReference type="PROSITE" id="PS00092">
    <property type="entry name" value="N6_MTASE"/>
    <property type="match status" value="1"/>
</dbReference>
<dbReference type="CDD" id="cd02440">
    <property type="entry name" value="AdoMet_MTases"/>
    <property type="match status" value="1"/>
</dbReference>
<evidence type="ECO:0000313" key="5">
    <source>
        <dbReference type="Proteomes" id="UP001501475"/>
    </source>
</evidence>
<dbReference type="PANTHER" id="PTHR43542">
    <property type="entry name" value="METHYLTRANSFERASE"/>
    <property type="match status" value="1"/>
</dbReference>
<gene>
    <name evidence="4" type="ORF">GCM10009810_24990</name>
</gene>
<protein>
    <submittedName>
        <fullName evidence="4">RsmD family RNA methyltransferase</fullName>
    </submittedName>
</protein>
<dbReference type="GO" id="GO:0032259">
    <property type="term" value="P:methylation"/>
    <property type="evidence" value="ECO:0007669"/>
    <property type="project" value="UniProtKB-KW"/>
</dbReference>
<feature type="region of interest" description="Disordered" evidence="3">
    <location>
        <begin position="1"/>
        <end position="24"/>
    </location>
</feature>
<evidence type="ECO:0000313" key="4">
    <source>
        <dbReference type="EMBL" id="GAA1765043.1"/>
    </source>
</evidence>
<feature type="region of interest" description="Disordered" evidence="3">
    <location>
        <begin position="211"/>
        <end position="238"/>
    </location>
</feature>
<dbReference type="PANTHER" id="PTHR43542:SF1">
    <property type="entry name" value="METHYLTRANSFERASE"/>
    <property type="match status" value="1"/>
</dbReference>